<proteinExistence type="predicted"/>
<dbReference type="HOGENOM" id="CLU_144049_1_0_0"/>
<protein>
    <submittedName>
        <fullName evidence="1">Uncharacterized protein</fullName>
    </submittedName>
</protein>
<keyword evidence="2" id="KW-1185">Reference proteome</keyword>
<sequence>MIGSPVRSSFWDLNEIDEGLPLGEQIDCLKEDLAQITFPGAIVLDLGWYPSFDPRGMFKVMVVQNSDWDKPLFLANAKDVSSLREQISLSILSFCQ</sequence>
<name>L0DJD0_SINAD</name>
<gene>
    <name evidence="1" type="ordered locus">Sinac_4780</name>
</gene>
<dbReference type="Proteomes" id="UP000010798">
    <property type="component" value="Chromosome"/>
</dbReference>
<accession>L0DJD0</accession>
<dbReference type="eggNOG" id="ENOG5033BHY">
    <property type="taxonomic scope" value="Bacteria"/>
</dbReference>
<dbReference type="STRING" id="886293.Sinac_4780"/>
<dbReference type="EMBL" id="CP003364">
    <property type="protein sequence ID" value="AGA28945.1"/>
    <property type="molecule type" value="Genomic_DNA"/>
</dbReference>
<evidence type="ECO:0000313" key="2">
    <source>
        <dbReference type="Proteomes" id="UP000010798"/>
    </source>
</evidence>
<organism evidence="1 2">
    <name type="scientific">Singulisphaera acidiphila (strain ATCC BAA-1392 / DSM 18658 / VKM B-2454 / MOB10)</name>
    <dbReference type="NCBI Taxonomy" id="886293"/>
    <lineage>
        <taxon>Bacteria</taxon>
        <taxon>Pseudomonadati</taxon>
        <taxon>Planctomycetota</taxon>
        <taxon>Planctomycetia</taxon>
        <taxon>Isosphaerales</taxon>
        <taxon>Isosphaeraceae</taxon>
        <taxon>Singulisphaera</taxon>
    </lineage>
</organism>
<dbReference type="AlphaFoldDB" id="L0DJD0"/>
<reference evidence="1 2" key="1">
    <citation type="submission" date="2012-02" db="EMBL/GenBank/DDBJ databases">
        <title>Complete sequence of chromosome of Singulisphaera acidiphila DSM 18658.</title>
        <authorList>
            <consortium name="US DOE Joint Genome Institute (JGI-PGF)"/>
            <person name="Lucas S."/>
            <person name="Copeland A."/>
            <person name="Lapidus A."/>
            <person name="Glavina del Rio T."/>
            <person name="Dalin E."/>
            <person name="Tice H."/>
            <person name="Bruce D."/>
            <person name="Goodwin L."/>
            <person name="Pitluck S."/>
            <person name="Peters L."/>
            <person name="Ovchinnikova G."/>
            <person name="Chertkov O."/>
            <person name="Kyrpides N."/>
            <person name="Mavromatis K."/>
            <person name="Ivanova N."/>
            <person name="Brettin T."/>
            <person name="Detter J.C."/>
            <person name="Han C."/>
            <person name="Larimer F."/>
            <person name="Land M."/>
            <person name="Hauser L."/>
            <person name="Markowitz V."/>
            <person name="Cheng J.-F."/>
            <person name="Hugenholtz P."/>
            <person name="Woyke T."/>
            <person name="Wu D."/>
            <person name="Tindall B."/>
            <person name="Pomrenke H."/>
            <person name="Brambilla E."/>
            <person name="Klenk H.-P."/>
            <person name="Eisen J.A."/>
        </authorList>
    </citation>
    <scope>NUCLEOTIDE SEQUENCE [LARGE SCALE GENOMIC DNA]</scope>
    <source>
        <strain evidence="2">ATCC BAA-1392 / DSM 18658 / VKM B-2454 / MOB10</strain>
    </source>
</reference>
<dbReference type="KEGG" id="saci:Sinac_4780"/>
<evidence type="ECO:0000313" key="1">
    <source>
        <dbReference type="EMBL" id="AGA28945.1"/>
    </source>
</evidence>